<dbReference type="SMART" id="SM00387">
    <property type="entry name" value="HATPase_c"/>
    <property type="match status" value="1"/>
</dbReference>
<evidence type="ECO:0000256" key="3">
    <source>
        <dbReference type="ARBA" id="ARBA00012438"/>
    </source>
</evidence>
<dbReference type="InterPro" id="IPR003594">
    <property type="entry name" value="HATPase_dom"/>
</dbReference>
<feature type="transmembrane region" description="Helical" evidence="11">
    <location>
        <begin position="181"/>
        <end position="200"/>
    </location>
</feature>
<keyword evidence="9" id="KW-0902">Two-component regulatory system</keyword>
<dbReference type="Pfam" id="PF02518">
    <property type="entry name" value="HATPase_c"/>
    <property type="match status" value="1"/>
</dbReference>
<gene>
    <name evidence="14" type="ORF">DF222_02010</name>
</gene>
<evidence type="ECO:0000256" key="5">
    <source>
        <dbReference type="ARBA" id="ARBA00022679"/>
    </source>
</evidence>
<dbReference type="InterPro" id="IPR036890">
    <property type="entry name" value="HATPase_C_sf"/>
</dbReference>
<dbReference type="EMBL" id="QEEZ01000003">
    <property type="protein sequence ID" value="PWC02429.1"/>
    <property type="molecule type" value="Genomic_DNA"/>
</dbReference>
<dbReference type="EC" id="2.7.13.3" evidence="3"/>
<dbReference type="SMART" id="SM00304">
    <property type="entry name" value="HAMP"/>
    <property type="match status" value="1"/>
</dbReference>
<dbReference type="PANTHER" id="PTHR45436:SF5">
    <property type="entry name" value="SENSOR HISTIDINE KINASE TRCS"/>
    <property type="match status" value="1"/>
</dbReference>
<dbReference type="AlphaFoldDB" id="A0A2U1T8W3"/>
<keyword evidence="8 11" id="KW-1133">Transmembrane helix</keyword>
<dbReference type="SUPFAM" id="SSF55874">
    <property type="entry name" value="ATPase domain of HSP90 chaperone/DNA topoisomerase II/histidine kinase"/>
    <property type="match status" value="1"/>
</dbReference>
<sequence>MSASLRPARSLRLRIVVWITLVVTAALFSVIFMTRSVMFSQINSNANAAVEQEIDEFHRFATEGIDPETQEPFTSARRLIETYMSRQYPDDDELLVGLAENNLIQFDYSSVSGRFPPTLRPGTPLAREIFRSPQSSGIYDDPQLGDVHWGRVPIDSDQEAYFAVAYHTAEDRAQVNEQIRIITLMGLGGLVASTVIAYIISGQILAPLRHLRRVAAEIANKDLTQRVPEDGNDELAHLAHEFNRMLDRLETAYHEQRTFVDDAGHELRTPITVVRGQLELLESTDAEGRRRSIELATNELDRMSRMVNDMLTLAVADSGDFVDLADVDVAELMIDIEDKALTLSDRAQLVEVAEGTVALDENRVTEAILELFGNALRYSDGEVAIGSSYHGEGAERVLRLWVRDRGRGISAENQASLFDRFTRGEQSGNARPTGAGLGLSIVQAIGRAHGGRAYVDSTVGLGSVFGLEIPAPAKHHGEAENS</sequence>
<organism evidence="14 15">
    <name type="scientific">Corynebacterium yudongzhengii</name>
    <dbReference type="NCBI Taxonomy" id="2080740"/>
    <lineage>
        <taxon>Bacteria</taxon>
        <taxon>Bacillati</taxon>
        <taxon>Actinomycetota</taxon>
        <taxon>Actinomycetes</taxon>
        <taxon>Mycobacteriales</taxon>
        <taxon>Corynebacteriaceae</taxon>
        <taxon>Corynebacterium</taxon>
    </lineage>
</organism>
<keyword evidence="6 11" id="KW-0812">Transmembrane</keyword>
<dbReference type="InterPro" id="IPR005467">
    <property type="entry name" value="His_kinase_dom"/>
</dbReference>
<dbReference type="PRINTS" id="PR00344">
    <property type="entry name" value="BCTRLSENSOR"/>
</dbReference>
<keyword evidence="5" id="KW-0808">Transferase</keyword>
<dbReference type="GO" id="GO:0000155">
    <property type="term" value="F:phosphorelay sensor kinase activity"/>
    <property type="evidence" value="ECO:0007669"/>
    <property type="project" value="InterPro"/>
</dbReference>
<dbReference type="SUPFAM" id="SSF158472">
    <property type="entry name" value="HAMP domain-like"/>
    <property type="match status" value="1"/>
</dbReference>
<dbReference type="PROSITE" id="PS50885">
    <property type="entry name" value="HAMP"/>
    <property type="match status" value="1"/>
</dbReference>
<keyword evidence="7 14" id="KW-0418">Kinase</keyword>
<dbReference type="Gene3D" id="6.10.340.10">
    <property type="match status" value="1"/>
</dbReference>
<dbReference type="Pfam" id="PF00672">
    <property type="entry name" value="HAMP"/>
    <property type="match status" value="1"/>
</dbReference>
<feature type="domain" description="HAMP" evidence="13">
    <location>
        <begin position="202"/>
        <end position="254"/>
    </location>
</feature>
<accession>A0A2U1T8W3</accession>
<dbReference type="InterPro" id="IPR050428">
    <property type="entry name" value="TCS_sensor_his_kinase"/>
</dbReference>
<dbReference type="CDD" id="cd00075">
    <property type="entry name" value="HATPase"/>
    <property type="match status" value="1"/>
</dbReference>
<evidence type="ECO:0000256" key="1">
    <source>
        <dbReference type="ARBA" id="ARBA00000085"/>
    </source>
</evidence>
<dbReference type="Gene3D" id="1.10.287.130">
    <property type="match status" value="1"/>
</dbReference>
<comment type="catalytic activity">
    <reaction evidence="1">
        <text>ATP + protein L-histidine = ADP + protein N-phospho-L-histidine.</text>
        <dbReference type="EC" id="2.7.13.3"/>
    </reaction>
</comment>
<dbReference type="FunFam" id="1.10.287.130:FF:000001">
    <property type="entry name" value="Two-component sensor histidine kinase"/>
    <property type="match status" value="1"/>
</dbReference>
<evidence type="ECO:0000313" key="14">
    <source>
        <dbReference type="EMBL" id="PWC02429.1"/>
    </source>
</evidence>
<evidence type="ECO:0000256" key="8">
    <source>
        <dbReference type="ARBA" id="ARBA00022989"/>
    </source>
</evidence>
<dbReference type="CDD" id="cd00082">
    <property type="entry name" value="HisKA"/>
    <property type="match status" value="1"/>
</dbReference>
<keyword evidence="10 11" id="KW-0472">Membrane</keyword>
<keyword evidence="4" id="KW-0597">Phosphoprotein</keyword>
<comment type="caution">
    <text evidence="14">The sequence shown here is derived from an EMBL/GenBank/DDBJ whole genome shotgun (WGS) entry which is preliminary data.</text>
</comment>
<dbReference type="Proteomes" id="UP000244989">
    <property type="component" value="Unassembled WGS sequence"/>
</dbReference>
<reference evidence="15" key="1">
    <citation type="submission" date="2018-04" db="EMBL/GenBank/DDBJ databases">
        <authorList>
            <person name="Liu S."/>
            <person name="Wang Z."/>
            <person name="Li J."/>
        </authorList>
    </citation>
    <scope>NUCLEOTIDE SEQUENCE [LARGE SCALE GENOMIC DNA]</scope>
    <source>
        <strain evidence="15">2189</strain>
    </source>
</reference>
<dbReference type="Pfam" id="PF00512">
    <property type="entry name" value="HisKA"/>
    <property type="match status" value="1"/>
</dbReference>
<evidence type="ECO:0000256" key="10">
    <source>
        <dbReference type="ARBA" id="ARBA00023136"/>
    </source>
</evidence>
<feature type="transmembrane region" description="Helical" evidence="11">
    <location>
        <begin position="15"/>
        <end position="34"/>
    </location>
</feature>
<dbReference type="SMART" id="SM00388">
    <property type="entry name" value="HisKA"/>
    <property type="match status" value="1"/>
</dbReference>
<evidence type="ECO:0000256" key="2">
    <source>
        <dbReference type="ARBA" id="ARBA00004236"/>
    </source>
</evidence>
<dbReference type="GO" id="GO:0005886">
    <property type="term" value="C:plasma membrane"/>
    <property type="evidence" value="ECO:0007669"/>
    <property type="project" value="UniProtKB-SubCell"/>
</dbReference>
<dbReference type="InterPro" id="IPR003661">
    <property type="entry name" value="HisK_dim/P_dom"/>
</dbReference>
<evidence type="ECO:0000256" key="9">
    <source>
        <dbReference type="ARBA" id="ARBA00023012"/>
    </source>
</evidence>
<feature type="domain" description="Histidine kinase" evidence="12">
    <location>
        <begin position="262"/>
        <end position="473"/>
    </location>
</feature>
<dbReference type="InterPro" id="IPR004358">
    <property type="entry name" value="Sig_transdc_His_kin-like_C"/>
</dbReference>
<dbReference type="RefSeq" id="WP_108432125.1">
    <property type="nucleotide sequence ID" value="NZ_CP026947.1"/>
</dbReference>
<name>A0A2U1T8W3_9CORY</name>
<evidence type="ECO:0000259" key="13">
    <source>
        <dbReference type="PROSITE" id="PS50885"/>
    </source>
</evidence>
<evidence type="ECO:0000256" key="4">
    <source>
        <dbReference type="ARBA" id="ARBA00022553"/>
    </source>
</evidence>
<dbReference type="KEGG" id="cyz:C3B44_09260"/>
<dbReference type="OrthoDB" id="9786919at2"/>
<evidence type="ECO:0000256" key="6">
    <source>
        <dbReference type="ARBA" id="ARBA00022692"/>
    </source>
</evidence>
<evidence type="ECO:0000313" key="15">
    <source>
        <dbReference type="Proteomes" id="UP000244989"/>
    </source>
</evidence>
<dbReference type="PANTHER" id="PTHR45436">
    <property type="entry name" value="SENSOR HISTIDINE KINASE YKOH"/>
    <property type="match status" value="1"/>
</dbReference>
<comment type="subcellular location">
    <subcellularLocation>
        <location evidence="2">Cell membrane</location>
    </subcellularLocation>
</comment>
<protein>
    <recommendedName>
        <fullName evidence="3">histidine kinase</fullName>
        <ecNumber evidence="3">2.7.13.3</ecNumber>
    </recommendedName>
</protein>
<proteinExistence type="predicted"/>
<evidence type="ECO:0000256" key="7">
    <source>
        <dbReference type="ARBA" id="ARBA00022777"/>
    </source>
</evidence>
<evidence type="ECO:0000256" key="11">
    <source>
        <dbReference type="SAM" id="Phobius"/>
    </source>
</evidence>
<dbReference type="SUPFAM" id="SSF47384">
    <property type="entry name" value="Homodimeric domain of signal transducing histidine kinase"/>
    <property type="match status" value="1"/>
</dbReference>
<dbReference type="PROSITE" id="PS50109">
    <property type="entry name" value="HIS_KIN"/>
    <property type="match status" value="1"/>
</dbReference>
<dbReference type="Gene3D" id="3.30.565.10">
    <property type="entry name" value="Histidine kinase-like ATPase, C-terminal domain"/>
    <property type="match status" value="1"/>
</dbReference>
<dbReference type="InterPro" id="IPR003660">
    <property type="entry name" value="HAMP_dom"/>
</dbReference>
<dbReference type="CDD" id="cd06225">
    <property type="entry name" value="HAMP"/>
    <property type="match status" value="1"/>
</dbReference>
<evidence type="ECO:0000259" key="12">
    <source>
        <dbReference type="PROSITE" id="PS50109"/>
    </source>
</evidence>
<keyword evidence="15" id="KW-1185">Reference proteome</keyword>
<dbReference type="InterPro" id="IPR036097">
    <property type="entry name" value="HisK_dim/P_sf"/>
</dbReference>